<comment type="caution">
    <text evidence="5">The sequence shown here is derived from an EMBL/GenBank/DDBJ whole genome shotgun (WGS) entry which is preliminary data.</text>
</comment>
<dbReference type="SUPFAM" id="SSF46689">
    <property type="entry name" value="Homeodomain-like"/>
    <property type="match status" value="1"/>
</dbReference>
<dbReference type="InterPro" id="IPR037923">
    <property type="entry name" value="HTH-like"/>
</dbReference>
<dbReference type="PROSITE" id="PS00041">
    <property type="entry name" value="HTH_ARAC_FAMILY_1"/>
    <property type="match status" value="1"/>
</dbReference>
<evidence type="ECO:0000256" key="1">
    <source>
        <dbReference type="ARBA" id="ARBA00023015"/>
    </source>
</evidence>
<organism evidence="5 6">
    <name type="scientific">Paenibacillus pectinilyticus</name>
    <dbReference type="NCBI Taxonomy" id="512399"/>
    <lineage>
        <taxon>Bacteria</taxon>
        <taxon>Bacillati</taxon>
        <taxon>Bacillota</taxon>
        <taxon>Bacilli</taxon>
        <taxon>Bacillales</taxon>
        <taxon>Paenibacillaceae</taxon>
        <taxon>Paenibacillus</taxon>
    </lineage>
</organism>
<dbReference type="AlphaFoldDB" id="A0A1C0ZVM2"/>
<dbReference type="PRINTS" id="PR00032">
    <property type="entry name" value="HTHARAC"/>
</dbReference>
<dbReference type="EMBL" id="LYPC01000027">
    <property type="protein sequence ID" value="OCT12153.1"/>
    <property type="molecule type" value="Genomic_DNA"/>
</dbReference>
<accession>A0A1C0ZVM2</accession>
<evidence type="ECO:0000256" key="3">
    <source>
        <dbReference type="ARBA" id="ARBA00023163"/>
    </source>
</evidence>
<dbReference type="InterPro" id="IPR018062">
    <property type="entry name" value="HTH_AraC-typ_CS"/>
</dbReference>
<dbReference type="Pfam" id="PF12833">
    <property type="entry name" value="HTH_18"/>
    <property type="match status" value="1"/>
</dbReference>
<protein>
    <submittedName>
        <fullName evidence="5">AraC family transcriptional regulator</fullName>
    </submittedName>
</protein>
<dbReference type="STRING" id="512399.A8709_30350"/>
<evidence type="ECO:0000313" key="6">
    <source>
        <dbReference type="Proteomes" id="UP000093309"/>
    </source>
</evidence>
<keyword evidence="1" id="KW-0805">Transcription regulation</keyword>
<reference evidence="6" key="1">
    <citation type="submission" date="2016-05" db="EMBL/GenBank/DDBJ databases">
        <title>Paenibacillus oryzae. sp. nov., isolated from the rice root.</title>
        <authorList>
            <person name="Zhang J."/>
            <person name="Zhang X."/>
        </authorList>
    </citation>
    <scope>NUCLEOTIDE SEQUENCE [LARGE SCALE GENOMIC DNA]</scope>
    <source>
        <strain evidence="6">KCTC13222</strain>
    </source>
</reference>
<dbReference type="InterPro" id="IPR018060">
    <property type="entry name" value="HTH_AraC"/>
</dbReference>
<name>A0A1C0ZVM2_9BACL</name>
<dbReference type="PANTHER" id="PTHR43280">
    <property type="entry name" value="ARAC-FAMILY TRANSCRIPTIONAL REGULATOR"/>
    <property type="match status" value="1"/>
</dbReference>
<dbReference type="GO" id="GO:0043565">
    <property type="term" value="F:sequence-specific DNA binding"/>
    <property type="evidence" value="ECO:0007669"/>
    <property type="project" value="InterPro"/>
</dbReference>
<evidence type="ECO:0000256" key="2">
    <source>
        <dbReference type="ARBA" id="ARBA00023125"/>
    </source>
</evidence>
<dbReference type="InterPro" id="IPR009057">
    <property type="entry name" value="Homeodomain-like_sf"/>
</dbReference>
<proteinExistence type="predicted"/>
<dbReference type="OrthoDB" id="9807321at2"/>
<feature type="domain" description="HTH araC/xylS-type" evidence="4">
    <location>
        <begin position="190"/>
        <end position="288"/>
    </location>
</feature>
<dbReference type="PROSITE" id="PS01124">
    <property type="entry name" value="HTH_ARAC_FAMILY_2"/>
    <property type="match status" value="1"/>
</dbReference>
<keyword evidence="2" id="KW-0238">DNA-binding</keyword>
<evidence type="ECO:0000259" key="4">
    <source>
        <dbReference type="PROSITE" id="PS01124"/>
    </source>
</evidence>
<dbReference type="GO" id="GO:0003700">
    <property type="term" value="F:DNA-binding transcription factor activity"/>
    <property type="evidence" value="ECO:0007669"/>
    <property type="project" value="InterPro"/>
</dbReference>
<dbReference type="SMART" id="SM00342">
    <property type="entry name" value="HTH_ARAC"/>
    <property type="match status" value="1"/>
</dbReference>
<keyword evidence="3" id="KW-0804">Transcription</keyword>
<dbReference type="SUPFAM" id="SSF51215">
    <property type="entry name" value="Regulatory protein AraC"/>
    <property type="match status" value="1"/>
</dbReference>
<keyword evidence="6" id="KW-1185">Reference proteome</keyword>
<evidence type="ECO:0000313" key="5">
    <source>
        <dbReference type="EMBL" id="OCT12153.1"/>
    </source>
</evidence>
<dbReference type="Gene3D" id="1.10.10.60">
    <property type="entry name" value="Homeodomain-like"/>
    <property type="match status" value="2"/>
</dbReference>
<dbReference type="Proteomes" id="UP000093309">
    <property type="component" value="Unassembled WGS sequence"/>
</dbReference>
<dbReference type="PANTHER" id="PTHR43280:SF17">
    <property type="entry name" value="ARAC-TYPE DNA-BINDING DOMAIN-CONTAINING PROTEIN"/>
    <property type="match status" value="1"/>
</dbReference>
<dbReference type="InterPro" id="IPR020449">
    <property type="entry name" value="Tscrpt_reg_AraC-type_HTH"/>
</dbReference>
<gene>
    <name evidence="5" type="ORF">A8709_30350</name>
</gene>
<sequence>MDSFVYLTGDRFPMVRDIGWNQVNDIYTHHDRILDFDVFVFVTKGSMQVVEGTTEYIINEKEHLFLKKGLHHWGRPETLPGTSWFWVHFNSPTNDYSTYKEQSPLPEIDFFYPDHYAYRFPMPKYGTSPFHRTLENRLQLLVEDFGKPTEHGMVQLSLQVYQLFLELHKATTKAWSKSTENVGKGEAVAGRVMTYLKQHTNEDFDSEQLSSHLKLNYSYVSATFKSQAGLSIIEAHTKLRINQAIDWMRNTSLNVSEISERLGYKNPYYFSRVFKKVIGQSPSAYMSHFYKSK</sequence>